<dbReference type="SMART" id="SM00801">
    <property type="entry name" value="dDENN"/>
    <property type="match status" value="1"/>
</dbReference>
<sequence length="1127" mass="129328">MNSIALADYFLVFGCPQESQITRDTLPTKIYSYPDTVHIYEDSAIQLLSMPFGLIIRDNAFDPITHNFLVTRGNGSKYYGSCVTIPDNSHTSAYYVSKSIVLISQFPFYSTLQSYLSEILKMLSSPKTEITFGSFIYNLINNVTFPTYDSILRIHSPTDTHLYSILPSKDDLPLFQLGYTQLCRFLNPSILVKVVTCILLEHSILIQSDNLDKLHYFCESLSSLIYPFFWTYPYVPILPSPSVEFLDAPLPFIIGWLHQRENRFDSDLKFSGAYCRINLTTSSVDFSEHYIPQLPFSEQIHTELTKLYNTHLLSNSRSLETSEEQVSSLTELMSLVKELSNIRVQSSSKRRDSNIPEISPILEEYNSSEIFTKDFISRMEFDCKVRNIFYSLFLNTFSHVAKFIIKPNSETLLTRTFDKIAFLSENTTKDREFLSLFFETQMFTKFIDDLIENITPNDVTHPIAKLFISHLSQNNETSKLVFPVGNYNTTCEKFIFRVKNSQTIEDTTAPMPIEISDGSPPLHGYNGVLPDNMHVPLACGISNDNDSSPGIFTCCNSHDIHDIETESDRDTLDYPHLIAVELSDLLRQASLRIKQLITHHVTLTLRNHYEPDLNTSDTDRILIGHRKYSSMSIEDKGLISNSIEALENIWRHGYTSQTDGSHLWEHILAYKHNSIIQSFNSVMLPALDTKKKRFKSKYAMSRSFSYSIPSSPHRELDTRRGSVGTATNPLITEVQHILDQDCIMTDIGRVRMWIKLLLEKQSLSTRVKELLSLTTYINTNYHKSSFIRTDTELEQLLYHLDSLSCVEFSCFTHDFPQSELNYSATLSIARTVLKHTSVLWLVVSGTLGRTDVIKLPKGSHFCTFKCHNIGHILGVRVGHDNGGLNPDVFINNIKITNNLTGNLYVIEANRNLSEKQKDESVEYYFAARKYLTQQNSLNIRFEGTSDSDSPSECIKTRLQDSIRDVIHYFTEPRLAVHSLTYLVLGENRLIPLLVEMLLYELNCTKNPFTQLWIYFSHILVDMKFSLSQSVNKSSSQNRFITTFSKLEDYNNRSGPIEKIYVFLMTSLSHQILHEWIGVMSKSTYTTLYYTDNAFLLNLELKEFMYGAVATLRSYKIPVDLLFTLYID</sequence>
<comment type="caution">
    <text evidence="9">The sequence shown here is derived from an EMBL/GenBank/DDBJ whole genome shotgun (WGS) entry which is preliminary data.</text>
</comment>
<reference evidence="9 10" key="1">
    <citation type="journal article" date="2023" name="BMC Biol.">
        <title>The compact genome of the sponge Oopsacas minuta (Hexactinellida) is lacking key metazoan core genes.</title>
        <authorList>
            <person name="Santini S."/>
            <person name="Schenkelaars Q."/>
            <person name="Jourda C."/>
            <person name="Duchesne M."/>
            <person name="Belahbib H."/>
            <person name="Rocher C."/>
            <person name="Selva M."/>
            <person name="Riesgo A."/>
            <person name="Vervoort M."/>
            <person name="Leys S.P."/>
            <person name="Kodjabachian L."/>
            <person name="Le Bivic A."/>
            <person name="Borchiellini C."/>
            <person name="Claverie J.M."/>
            <person name="Renard E."/>
        </authorList>
    </citation>
    <scope>NUCLEOTIDE SEQUENCE [LARGE SCALE GENOMIC DNA]</scope>
    <source>
        <strain evidence="9">SPO-2</strain>
    </source>
</reference>
<dbReference type="InterPro" id="IPR005112">
    <property type="entry name" value="dDENN_dom"/>
</dbReference>
<dbReference type="PANTHER" id="PTHR46070">
    <property type="entry name" value="PINSTRIPE, ISOFORM A"/>
    <property type="match status" value="1"/>
</dbReference>
<dbReference type="Pfam" id="PF03455">
    <property type="entry name" value="dDENN"/>
    <property type="match status" value="1"/>
</dbReference>
<dbReference type="AlphaFoldDB" id="A0AAV7JLR4"/>
<evidence type="ECO:0000256" key="2">
    <source>
        <dbReference type="ARBA" id="ARBA00006664"/>
    </source>
</evidence>
<keyword evidence="3" id="KW-0677">Repeat</keyword>
<evidence type="ECO:0000256" key="4">
    <source>
        <dbReference type="ARBA" id="ARBA00023136"/>
    </source>
</evidence>
<dbReference type="InterPro" id="IPR004012">
    <property type="entry name" value="Run_dom"/>
</dbReference>
<gene>
    <name evidence="9" type="ORF">LOD99_11757</name>
</gene>
<dbReference type="InterPro" id="IPR043153">
    <property type="entry name" value="DENN_C"/>
</dbReference>
<comment type="caution">
    <text evidence="5">Lacks conserved residue(s) required for the propagation of feature annotation.</text>
</comment>
<dbReference type="PANTHER" id="PTHR46070:SF1">
    <property type="entry name" value="PINSTRIPE, ISOFORM A"/>
    <property type="match status" value="1"/>
</dbReference>
<dbReference type="InterPro" id="IPR001024">
    <property type="entry name" value="PLAT/LH2_dom"/>
</dbReference>
<keyword evidence="10" id="KW-1185">Reference proteome</keyword>
<dbReference type="Gene3D" id="3.30.450.200">
    <property type="match status" value="1"/>
</dbReference>
<dbReference type="InterPro" id="IPR001194">
    <property type="entry name" value="cDENN_dom"/>
</dbReference>
<accession>A0AAV7JLR4</accession>
<feature type="domain" description="PLAT" evidence="6">
    <location>
        <begin position="820"/>
        <end position="926"/>
    </location>
</feature>
<dbReference type="GO" id="GO:0005085">
    <property type="term" value="F:guanyl-nucleotide exchange factor activity"/>
    <property type="evidence" value="ECO:0007669"/>
    <property type="project" value="InterPro"/>
</dbReference>
<evidence type="ECO:0000259" key="7">
    <source>
        <dbReference type="PROSITE" id="PS50211"/>
    </source>
</evidence>
<dbReference type="SMART" id="SM00800">
    <property type="entry name" value="uDENN"/>
    <property type="match status" value="1"/>
</dbReference>
<feature type="domain" description="RUN" evidence="8">
    <location>
        <begin position="980"/>
        <end position="1127"/>
    </location>
</feature>
<dbReference type="Pfam" id="PF03456">
    <property type="entry name" value="uDENN"/>
    <property type="match status" value="1"/>
</dbReference>
<dbReference type="PROSITE" id="PS50826">
    <property type="entry name" value="RUN"/>
    <property type="match status" value="2"/>
</dbReference>
<dbReference type="Gene3D" id="2.60.60.20">
    <property type="entry name" value="PLAT/LH2 domain"/>
    <property type="match status" value="1"/>
</dbReference>
<dbReference type="Gene3D" id="1.20.58.900">
    <property type="match status" value="2"/>
</dbReference>
<evidence type="ECO:0000256" key="5">
    <source>
        <dbReference type="PROSITE-ProRule" id="PRU00152"/>
    </source>
</evidence>
<evidence type="ECO:0000256" key="1">
    <source>
        <dbReference type="ARBA" id="ARBA00004370"/>
    </source>
</evidence>
<keyword evidence="4" id="KW-0472">Membrane</keyword>
<name>A0AAV7JLR4_9METZ</name>
<comment type="subcellular location">
    <subcellularLocation>
        <location evidence="1">Membrane</location>
    </subcellularLocation>
</comment>
<dbReference type="Proteomes" id="UP001165289">
    <property type="component" value="Unassembled WGS sequence"/>
</dbReference>
<dbReference type="Pfam" id="PF02759">
    <property type="entry name" value="RUN"/>
    <property type="match status" value="2"/>
</dbReference>
<dbReference type="Pfam" id="PF02141">
    <property type="entry name" value="DENN"/>
    <property type="match status" value="1"/>
</dbReference>
<dbReference type="SMART" id="SM00799">
    <property type="entry name" value="DENN"/>
    <property type="match status" value="1"/>
</dbReference>
<dbReference type="InterPro" id="IPR036392">
    <property type="entry name" value="PLAT/LH2_dom_sf"/>
</dbReference>
<dbReference type="SUPFAM" id="SSF140741">
    <property type="entry name" value="RUN domain-like"/>
    <property type="match status" value="2"/>
</dbReference>
<dbReference type="EMBL" id="JAKMXF010000321">
    <property type="protein sequence ID" value="KAI6649391.1"/>
    <property type="molecule type" value="Genomic_DNA"/>
</dbReference>
<dbReference type="InterPro" id="IPR047278">
    <property type="entry name" value="DEN5A/B"/>
</dbReference>
<dbReference type="PROSITE" id="PS50095">
    <property type="entry name" value="PLAT"/>
    <property type="match status" value="1"/>
</dbReference>
<dbReference type="InterPro" id="IPR005113">
    <property type="entry name" value="uDENN_dom"/>
</dbReference>
<dbReference type="SMART" id="SM00593">
    <property type="entry name" value="RUN"/>
    <property type="match status" value="2"/>
</dbReference>
<protein>
    <submittedName>
        <fullName evidence="9">DENN domain-containing protein 5A</fullName>
    </submittedName>
</protein>
<evidence type="ECO:0000313" key="10">
    <source>
        <dbReference type="Proteomes" id="UP001165289"/>
    </source>
</evidence>
<feature type="domain" description="RUN" evidence="8">
    <location>
        <begin position="633"/>
        <end position="818"/>
    </location>
</feature>
<comment type="similarity">
    <text evidence="2">Belongs to the RAB6IP1 family.</text>
</comment>
<organism evidence="9 10">
    <name type="scientific">Oopsacas minuta</name>
    <dbReference type="NCBI Taxonomy" id="111878"/>
    <lineage>
        <taxon>Eukaryota</taxon>
        <taxon>Metazoa</taxon>
        <taxon>Porifera</taxon>
        <taxon>Hexactinellida</taxon>
        <taxon>Hexasterophora</taxon>
        <taxon>Lyssacinosida</taxon>
        <taxon>Leucopsacidae</taxon>
        <taxon>Oopsacas</taxon>
    </lineage>
</organism>
<evidence type="ECO:0000259" key="8">
    <source>
        <dbReference type="PROSITE" id="PS50826"/>
    </source>
</evidence>
<dbReference type="PROSITE" id="PS50211">
    <property type="entry name" value="DENN"/>
    <property type="match status" value="1"/>
</dbReference>
<dbReference type="GO" id="GO:0031267">
    <property type="term" value="F:small GTPase binding"/>
    <property type="evidence" value="ECO:0007669"/>
    <property type="project" value="InterPro"/>
</dbReference>
<feature type="domain" description="UDENN" evidence="7">
    <location>
        <begin position="9"/>
        <end position="459"/>
    </location>
</feature>
<proteinExistence type="inferred from homology"/>
<dbReference type="SUPFAM" id="SSF49723">
    <property type="entry name" value="Lipase/lipooxygenase domain (PLAT/LH2 domain)"/>
    <property type="match status" value="1"/>
</dbReference>
<dbReference type="GO" id="GO:0016020">
    <property type="term" value="C:membrane"/>
    <property type="evidence" value="ECO:0007669"/>
    <property type="project" value="UniProtKB-SubCell"/>
</dbReference>
<dbReference type="InterPro" id="IPR037516">
    <property type="entry name" value="Tripartite_DENN"/>
</dbReference>
<dbReference type="InterPro" id="IPR037213">
    <property type="entry name" value="Run_dom_sf"/>
</dbReference>
<evidence type="ECO:0000256" key="3">
    <source>
        <dbReference type="ARBA" id="ARBA00022737"/>
    </source>
</evidence>
<dbReference type="Gene3D" id="3.40.50.11500">
    <property type="match status" value="1"/>
</dbReference>
<evidence type="ECO:0000259" key="6">
    <source>
        <dbReference type="PROSITE" id="PS50095"/>
    </source>
</evidence>
<evidence type="ECO:0000313" key="9">
    <source>
        <dbReference type="EMBL" id="KAI6649391.1"/>
    </source>
</evidence>